<protein>
    <submittedName>
        <fullName evidence="2">Photosystem I assembly BtpA</fullName>
    </submittedName>
</protein>
<comment type="caution">
    <text evidence="2">The sequence shown here is derived from an EMBL/GenBank/DDBJ whole genome shotgun (WGS) entry which is preliminary data.</text>
</comment>
<proteinExistence type="inferred from homology"/>
<dbReference type="InterPro" id="IPR011060">
    <property type="entry name" value="RibuloseP-bd_barrel"/>
</dbReference>
<name>A0A7J2U314_9CREN</name>
<comment type="similarity">
    <text evidence="1">Belongs to the BtpA family.</text>
</comment>
<organism evidence="2">
    <name type="scientific">Ignisphaera aggregans</name>
    <dbReference type="NCBI Taxonomy" id="334771"/>
    <lineage>
        <taxon>Archaea</taxon>
        <taxon>Thermoproteota</taxon>
        <taxon>Thermoprotei</taxon>
        <taxon>Desulfurococcales</taxon>
        <taxon>Desulfurococcaceae</taxon>
        <taxon>Ignisphaera</taxon>
    </lineage>
</organism>
<evidence type="ECO:0000313" key="2">
    <source>
        <dbReference type="EMBL" id="HEM67218.1"/>
    </source>
</evidence>
<dbReference type="AlphaFoldDB" id="A0A7J2U314"/>
<dbReference type="PANTHER" id="PTHR21381:SF3">
    <property type="entry name" value="SGC REGION PROTEIN SGCQ-RELATED"/>
    <property type="match status" value="1"/>
</dbReference>
<dbReference type="SUPFAM" id="SSF51366">
    <property type="entry name" value="Ribulose-phoshate binding barrel"/>
    <property type="match status" value="1"/>
</dbReference>
<dbReference type="InterPro" id="IPR005137">
    <property type="entry name" value="BtpA"/>
</dbReference>
<dbReference type="Pfam" id="PF03437">
    <property type="entry name" value="BtpA"/>
    <property type="match status" value="2"/>
</dbReference>
<gene>
    <name evidence="2" type="ORF">ENO26_06600</name>
</gene>
<dbReference type="PIRSF" id="PIRSF005956">
    <property type="entry name" value="BtpA"/>
    <property type="match status" value="1"/>
</dbReference>
<accession>A0A7J2U314</accession>
<evidence type="ECO:0000256" key="1">
    <source>
        <dbReference type="ARBA" id="ARBA00006007"/>
    </source>
</evidence>
<dbReference type="EMBL" id="DSEU01000042">
    <property type="protein sequence ID" value="HEM67218.1"/>
    <property type="molecule type" value="Genomic_DNA"/>
</dbReference>
<sequence length="280" mass="30313">MYLPRLVGVIHLPSLRLVALRRDIDSVVAFVEREAGVLEEAGFDGVIVENFGDVPFAKRVSEPEILGIIAVALHVARKSFNGFVGLDILRSSAIEAYRIAYAFRADFIRVNAYAETLATDSGLIEPSAPSLAELRHLMPGVKIFGDILCKHSGSIDLVARAFTRIAQSLGEEPLAEAIRESIREIIMDATERGLADALIVTGGRTGEAPPKEFLKFVKQVSPKPVYLGSGATAENIAEYAKLCDDIIVGSYIKVGGRAGNPTDPEKAKRFAKAFRDAFAK</sequence>
<dbReference type="PANTHER" id="PTHR21381">
    <property type="entry name" value="ZGC:162297"/>
    <property type="match status" value="1"/>
</dbReference>
<reference evidence="2" key="1">
    <citation type="journal article" date="2020" name="mSystems">
        <title>Genome- and Community-Level Interaction Insights into Carbon Utilization and Element Cycling Functions of Hydrothermarchaeota in Hydrothermal Sediment.</title>
        <authorList>
            <person name="Zhou Z."/>
            <person name="Liu Y."/>
            <person name="Xu W."/>
            <person name="Pan J."/>
            <person name="Luo Z.H."/>
            <person name="Li M."/>
        </authorList>
    </citation>
    <scope>NUCLEOTIDE SEQUENCE [LARGE SCALE GENOMIC DNA]</scope>
    <source>
        <strain evidence="2">SpSt-125</strain>
    </source>
</reference>